<gene>
    <name evidence="3" type="ORF">ACFPT7_17165</name>
</gene>
<proteinExistence type="inferred from homology"/>
<dbReference type="Pfam" id="PF08327">
    <property type="entry name" value="AHSA1"/>
    <property type="match status" value="1"/>
</dbReference>
<dbReference type="InterPro" id="IPR023393">
    <property type="entry name" value="START-like_dom_sf"/>
</dbReference>
<dbReference type="RefSeq" id="WP_263341037.1">
    <property type="nucleotide sequence ID" value="NZ_JAGSYH010000006.1"/>
</dbReference>
<evidence type="ECO:0000256" key="1">
    <source>
        <dbReference type="ARBA" id="ARBA00006817"/>
    </source>
</evidence>
<accession>A0ABW1EJ76</accession>
<evidence type="ECO:0000313" key="3">
    <source>
        <dbReference type="EMBL" id="MFC5864039.1"/>
    </source>
</evidence>
<comment type="caution">
    <text evidence="3">The sequence shown here is derived from an EMBL/GenBank/DDBJ whole genome shotgun (WGS) entry which is preliminary data.</text>
</comment>
<dbReference type="SUPFAM" id="SSF55961">
    <property type="entry name" value="Bet v1-like"/>
    <property type="match status" value="1"/>
</dbReference>
<organism evidence="3 4">
    <name type="scientific">Acidicapsa dinghuensis</name>
    <dbReference type="NCBI Taxonomy" id="2218256"/>
    <lineage>
        <taxon>Bacteria</taxon>
        <taxon>Pseudomonadati</taxon>
        <taxon>Acidobacteriota</taxon>
        <taxon>Terriglobia</taxon>
        <taxon>Terriglobales</taxon>
        <taxon>Acidobacteriaceae</taxon>
        <taxon>Acidicapsa</taxon>
    </lineage>
</organism>
<comment type="similarity">
    <text evidence="1">Belongs to the AHA1 family.</text>
</comment>
<reference evidence="4" key="1">
    <citation type="journal article" date="2019" name="Int. J. Syst. Evol. Microbiol.">
        <title>The Global Catalogue of Microorganisms (GCM) 10K type strain sequencing project: providing services to taxonomists for standard genome sequencing and annotation.</title>
        <authorList>
            <consortium name="The Broad Institute Genomics Platform"/>
            <consortium name="The Broad Institute Genome Sequencing Center for Infectious Disease"/>
            <person name="Wu L."/>
            <person name="Ma J."/>
        </authorList>
    </citation>
    <scope>NUCLEOTIDE SEQUENCE [LARGE SCALE GENOMIC DNA]</scope>
    <source>
        <strain evidence="4">JCM 4087</strain>
    </source>
</reference>
<dbReference type="Proteomes" id="UP001596091">
    <property type="component" value="Unassembled WGS sequence"/>
</dbReference>
<evidence type="ECO:0000313" key="4">
    <source>
        <dbReference type="Proteomes" id="UP001596091"/>
    </source>
</evidence>
<feature type="domain" description="Activator of Hsp90 ATPase homologue 1/2-like C-terminal" evidence="2">
    <location>
        <begin position="34"/>
        <end position="138"/>
    </location>
</feature>
<evidence type="ECO:0000259" key="2">
    <source>
        <dbReference type="Pfam" id="PF08327"/>
    </source>
</evidence>
<keyword evidence="4" id="KW-1185">Reference proteome</keyword>
<dbReference type="Gene3D" id="3.30.530.20">
    <property type="match status" value="1"/>
</dbReference>
<dbReference type="EMBL" id="JBHSPH010000008">
    <property type="protein sequence ID" value="MFC5864039.1"/>
    <property type="molecule type" value="Genomic_DNA"/>
</dbReference>
<name>A0ABW1EJ76_9BACT</name>
<dbReference type="InterPro" id="IPR013538">
    <property type="entry name" value="ASHA1/2-like_C"/>
</dbReference>
<protein>
    <submittedName>
        <fullName evidence="3">SRPBCC domain-containing protein</fullName>
    </submittedName>
</protein>
<sequence>MSDHERYVPGPANGARVLKDGEKWTLVLVRDLRHSPEKVWTALTDPAHLREWAPFDADTHLDREGAVNLTWTGTSRVTAARVTRVEAPAVLEFHDIRWELEPLGRGTRLTLWHSIDHRYVVWGAAGWHICFDVLDRLLTDDPLGRIVGADAMKYEGWQQLTRQYADQFGATLPGDSSRAAQGNKQ</sequence>